<keyword evidence="2" id="KW-1185">Reference proteome</keyword>
<evidence type="ECO:0000313" key="1">
    <source>
        <dbReference type="EMBL" id="SDN95989.1"/>
    </source>
</evidence>
<reference evidence="2" key="1">
    <citation type="submission" date="2016-10" db="EMBL/GenBank/DDBJ databases">
        <authorList>
            <person name="Varghese N."/>
            <person name="Submissions S."/>
        </authorList>
    </citation>
    <scope>NUCLEOTIDE SEQUENCE [LARGE SCALE GENOMIC DNA]</scope>
    <source>
        <strain evidence="2">DSM 27982</strain>
    </source>
</reference>
<dbReference type="SUPFAM" id="SSF49785">
    <property type="entry name" value="Galactose-binding domain-like"/>
    <property type="match status" value="1"/>
</dbReference>
<evidence type="ECO:0000313" key="2">
    <source>
        <dbReference type="Proteomes" id="UP000198541"/>
    </source>
</evidence>
<gene>
    <name evidence="1" type="ORF">SAMN05216355_1371</name>
</gene>
<dbReference type="Proteomes" id="UP000198541">
    <property type="component" value="Unassembled WGS sequence"/>
</dbReference>
<dbReference type="EMBL" id="FNIM01000037">
    <property type="protein sequence ID" value="SDN95989.1"/>
    <property type="molecule type" value="Genomic_DNA"/>
</dbReference>
<protein>
    <recommendedName>
        <fullName evidence="3">Beta-galactosidase</fullName>
    </recommendedName>
</protein>
<dbReference type="InterPro" id="IPR008979">
    <property type="entry name" value="Galactose-bd-like_sf"/>
</dbReference>
<proteinExistence type="predicted"/>
<accession>A0A1H0FNE0</accession>
<evidence type="ECO:0008006" key="3">
    <source>
        <dbReference type="Google" id="ProtNLM"/>
    </source>
</evidence>
<dbReference type="Gene3D" id="2.60.120.260">
    <property type="entry name" value="Galactose-binding domain-like"/>
    <property type="match status" value="1"/>
</dbReference>
<dbReference type="RefSeq" id="WP_092538253.1">
    <property type="nucleotide sequence ID" value="NZ_FNIM01000037.1"/>
</dbReference>
<dbReference type="AlphaFoldDB" id="A0A1H0FNE0"/>
<sequence length="87" mass="10132">MAHANDWENPGLPHRHRLPARAYFFGYDSPEAAATRDRARSRGFTDLSGLWFFRLFDSPRRVHAEHLALPHPEWGRVWDSHGSVLRV</sequence>
<name>A0A1H0FNE0_9ACTO</name>
<organism evidence="1 2">
    <name type="scientific">Actinomyces ruminicola</name>
    <dbReference type="NCBI Taxonomy" id="332524"/>
    <lineage>
        <taxon>Bacteria</taxon>
        <taxon>Bacillati</taxon>
        <taxon>Actinomycetota</taxon>
        <taxon>Actinomycetes</taxon>
        <taxon>Actinomycetales</taxon>
        <taxon>Actinomycetaceae</taxon>
        <taxon>Actinomyces</taxon>
    </lineage>
</organism>